<dbReference type="GO" id="GO:0006310">
    <property type="term" value="P:DNA recombination"/>
    <property type="evidence" value="ECO:0007669"/>
    <property type="project" value="TreeGrafter"/>
</dbReference>
<dbReference type="Gene3D" id="1.10.460.10">
    <property type="entry name" value="Topoisomerase I, domain 2"/>
    <property type="match status" value="1"/>
</dbReference>
<evidence type="ECO:0000259" key="11">
    <source>
        <dbReference type="PROSITE" id="PS50880"/>
    </source>
</evidence>
<dbReference type="Pfam" id="PF01751">
    <property type="entry name" value="Toprim"/>
    <property type="match status" value="1"/>
</dbReference>
<dbReference type="Gene3D" id="3.40.50.140">
    <property type="match status" value="1"/>
</dbReference>
<dbReference type="InterPro" id="IPR003602">
    <property type="entry name" value="Topo_IA_DNA-bd_dom"/>
</dbReference>
<proteinExistence type="inferred from homology"/>
<organism evidence="13 14">
    <name type="scientific">Vibrio nigripulchritudo SOn1</name>
    <dbReference type="NCBI Taxonomy" id="1238450"/>
    <lineage>
        <taxon>Bacteria</taxon>
        <taxon>Pseudomonadati</taxon>
        <taxon>Pseudomonadota</taxon>
        <taxon>Gammaproteobacteria</taxon>
        <taxon>Vibrionales</taxon>
        <taxon>Vibrionaceae</taxon>
        <taxon>Vibrio</taxon>
    </lineage>
</organism>
<dbReference type="GO" id="GO:0043597">
    <property type="term" value="C:cytoplasmic replication fork"/>
    <property type="evidence" value="ECO:0007669"/>
    <property type="project" value="TreeGrafter"/>
</dbReference>
<dbReference type="InterPro" id="IPR013826">
    <property type="entry name" value="Topo_IA_cen_sub3"/>
</dbReference>
<dbReference type="EMBL" id="CAOF01000101">
    <property type="protein sequence ID" value="CCO46789.1"/>
    <property type="molecule type" value="Genomic_DNA"/>
</dbReference>
<evidence type="ECO:0000313" key="14">
    <source>
        <dbReference type="Proteomes" id="UP000018211"/>
    </source>
</evidence>
<dbReference type="GO" id="GO:0006265">
    <property type="term" value="P:DNA topological change"/>
    <property type="evidence" value="ECO:0007669"/>
    <property type="project" value="InterPro"/>
</dbReference>
<dbReference type="SUPFAM" id="SSF56712">
    <property type="entry name" value="Prokaryotic type I DNA topoisomerase"/>
    <property type="match status" value="1"/>
</dbReference>
<dbReference type="AlphaFoldDB" id="A0AAV2VQ69"/>
<comment type="similarity">
    <text evidence="2">Belongs to the type IA topoisomerase family.</text>
</comment>
<evidence type="ECO:0000259" key="12">
    <source>
        <dbReference type="PROSITE" id="PS52039"/>
    </source>
</evidence>
<evidence type="ECO:0000256" key="2">
    <source>
        <dbReference type="ARBA" id="ARBA00009446"/>
    </source>
</evidence>
<name>A0AAV2VQ69_9VIBR</name>
<dbReference type="PROSITE" id="PS00396">
    <property type="entry name" value="TOPO_IA_1"/>
    <property type="match status" value="1"/>
</dbReference>
<accession>A0AAV2VQ69</accession>
<dbReference type="Proteomes" id="UP000018211">
    <property type="component" value="Unassembled WGS sequence"/>
</dbReference>
<dbReference type="InterPro" id="IPR013825">
    <property type="entry name" value="Topo_IA_cen_sub2"/>
</dbReference>
<dbReference type="PANTHER" id="PTHR11390:SF21">
    <property type="entry name" value="DNA TOPOISOMERASE 3-ALPHA"/>
    <property type="match status" value="1"/>
</dbReference>
<dbReference type="PROSITE" id="PS52039">
    <property type="entry name" value="TOPO_IA_2"/>
    <property type="match status" value="1"/>
</dbReference>
<dbReference type="InterPro" id="IPR023406">
    <property type="entry name" value="Topo_IA_AS"/>
</dbReference>
<dbReference type="SMART" id="SM00437">
    <property type="entry name" value="TOP1Ac"/>
    <property type="match status" value="1"/>
</dbReference>
<evidence type="ECO:0000256" key="3">
    <source>
        <dbReference type="ARBA" id="ARBA00012891"/>
    </source>
</evidence>
<dbReference type="InterPro" id="IPR023405">
    <property type="entry name" value="Topo_IA_core_domain"/>
</dbReference>
<dbReference type="GO" id="GO:0003677">
    <property type="term" value="F:DNA binding"/>
    <property type="evidence" value="ECO:0007669"/>
    <property type="project" value="UniProtKB-KW"/>
</dbReference>
<keyword evidence="6 13" id="KW-0413">Isomerase</keyword>
<evidence type="ECO:0000256" key="5">
    <source>
        <dbReference type="ARBA" id="ARBA00023125"/>
    </source>
</evidence>
<dbReference type="GO" id="GO:0003917">
    <property type="term" value="F:DNA topoisomerase type I (single strand cut, ATP-independent) activity"/>
    <property type="evidence" value="ECO:0007669"/>
    <property type="project" value="UniProtKB-EC"/>
</dbReference>
<evidence type="ECO:0000256" key="6">
    <source>
        <dbReference type="ARBA" id="ARBA00023235"/>
    </source>
</evidence>
<feature type="domain" description="Topo IA-type catalytic" evidence="12">
    <location>
        <begin position="158"/>
        <end position="600"/>
    </location>
</feature>
<evidence type="ECO:0000256" key="8">
    <source>
        <dbReference type="ARBA" id="ARBA00031985"/>
    </source>
</evidence>
<dbReference type="InterPro" id="IPR000380">
    <property type="entry name" value="Topo_IA"/>
</dbReference>
<dbReference type="InterPro" id="IPR006171">
    <property type="entry name" value="TOPRIM_dom"/>
</dbReference>
<dbReference type="Pfam" id="PF01131">
    <property type="entry name" value="Topoisom_bac"/>
    <property type="match status" value="1"/>
</dbReference>
<dbReference type="PROSITE" id="PS50880">
    <property type="entry name" value="TOPRIM"/>
    <property type="match status" value="1"/>
</dbReference>
<reference evidence="13 14" key="1">
    <citation type="journal article" date="2013" name="ISME J.">
        <title>Comparative genomics of pathogenic lineages of Vibrio nigripulchritudo identifies virulence-associated traits.</title>
        <authorList>
            <person name="Goudenege D."/>
            <person name="Labreuche Y."/>
            <person name="Krin E."/>
            <person name="Ansquer D."/>
            <person name="Mangenot S."/>
            <person name="Calteau A."/>
            <person name="Medigue C."/>
            <person name="Mazel D."/>
            <person name="Polz M.F."/>
            <person name="Le Roux F."/>
        </authorList>
    </citation>
    <scope>NUCLEOTIDE SEQUENCE [LARGE SCALE GENOMIC DNA]</scope>
    <source>
        <strain evidence="13 14">SOn1</strain>
    </source>
</reference>
<dbReference type="EC" id="5.6.2.1" evidence="3"/>
<sequence length="794" mass="88890">MLIVSEKYRTAAIIAKALGFRHFIDDHFENDRGDIVCFASGHLFTTVHDQPDVYDWQSPDNFNNLPRELLMVPNKFNVFIRGENVPSTTLLQSIIEKMRASDMIVNACDFDREGERIFYDIFNAADTTAHIYRMDLSKGLTRRLVCESYSNLLDGTMTKSRSYASSARNCGDFAYALATQVATFHARSGKLHPALTGYKEAKSSTLSLGRVQIPVLRFIGLRCQEVEQYHVRSINVPQLSTKISRYRCDFVYSPEKSGTDPALLEHPRLAKQYVNVRQQMSRQVKVLDISVEHVVFSPPSPHNTASIQGVMENLTPKETMDAMQGLYMKGLISYPRSDNNTLSSDHYSNGRLASLLDSLSRNDGFSVKDDGESLSDLARSLEHSDTPDCVQTHGSLAHSAIVPTDASPNEGQLNEAEQAVYNEICSRFVDSVKGETYGQEVSIAVAFTEEAVALLGEERSIFTCTKTIGEGDNKLTSLSVGDTFEVSDISVSQIWRDVPQYYTLSSLPLVMQEAGLGTAATRDTVIDTLLKRKYVDIIHEGGVKHVIITQRGLALLTIIPLEFKTPELTAEWENKLNEIEQCSDMEVADKLRREFVSGVFDKVQYLCRLFNTGQMNPKTSTAPAGDSHKKQVSLRASQLNIKIDMSEFVTTQQCHDFLLANPLPFHSREKIALGSTGHIVDDETLRDTRQVAIRRNQNAKAAPPSPQQMLTANQLALTVKLKVPPAAKKSAQKCHEFIQLCMSKRAPSPNQLKTVKKLARELEHPIPKEVLRSRQKVIELTKTLRKIKNSRVKR</sequence>
<dbReference type="RefSeq" id="WP_022611830.1">
    <property type="nucleotide sequence ID" value="NZ_LK391965.1"/>
</dbReference>
<evidence type="ECO:0000256" key="9">
    <source>
        <dbReference type="ARBA" id="ARBA00032235"/>
    </source>
</evidence>
<dbReference type="InterPro" id="IPR013497">
    <property type="entry name" value="Topo_IA_cen"/>
</dbReference>
<dbReference type="Gene3D" id="1.10.290.10">
    <property type="entry name" value="Topoisomerase I, domain 4"/>
    <property type="match status" value="1"/>
</dbReference>
<evidence type="ECO:0000313" key="13">
    <source>
        <dbReference type="EMBL" id="CCO46789.1"/>
    </source>
</evidence>
<dbReference type="PANTHER" id="PTHR11390">
    <property type="entry name" value="PROKARYOTIC DNA TOPOISOMERASE"/>
    <property type="match status" value="1"/>
</dbReference>
<dbReference type="InterPro" id="IPR003601">
    <property type="entry name" value="Topo_IA_2"/>
</dbReference>
<evidence type="ECO:0000256" key="7">
    <source>
        <dbReference type="ARBA" id="ARBA00030003"/>
    </source>
</evidence>
<keyword evidence="5" id="KW-0238">DNA-binding</keyword>
<protein>
    <recommendedName>
        <fullName evidence="3">DNA topoisomerase</fullName>
        <ecNumber evidence="3">5.6.2.1</ecNumber>
    </recommendedName>
    <alternativeName>
        <fullName evidence="10">Omega-protein</fullName>
    </alternativeName>
    <alternativeName>
        <fullName evidence="9">Relaxing enzyme</fullName>
    </alternativeName>
    <alternativeName>
        <fullName evidence="7">Swivelase</fullName>
    </alternativeName>
    <alternativeName>
        <fullName evidence="8">Untwisting enzyme</fullName>
    </alternativeName>
</protein>
<evidence type="ECO:0000256" key="1">
    <source>
        <dbReference type="ARBA" id="ARBA00000213"/>
    </source>
</evidence>
<gene>
    <name evidence="13" type="ORF">VIBNISOn1_190008</name>
</gene>
<dbReference type="InterPro" id="IPR013824">
    <property type="entry name" value="Topo_IA_cen_sub1"/>
</dbReference>
<evidence type="ECO:0000256" key="10">
    <source>
        <dbReference type="ARBA" id="ARBA00032877"/>
    </source>
</evidence>
<comment type="caution">
    <text evidence="13">The sequence shown here is derived from an EMBL/GenBank/DDBJ whole genome shotgun (WGS) entry which is preliminary data.</text>
</comment>
<evidence type="ECO:0000256" key="4">
    <source>
        <dbReference type="ARBA" id="ARBA00023029"/>
    </source>
</evidence>
<dbReference type="SMART" id="SM00436">
    <property type="entry name" value="TOP1Bc"/>
    <property type="match status" value="1"/>
</dbReference>
<dbReference type="Gene3D" id="2.70.20.10">
    <property type="entry name" value="Topoisomerase I, domain 3"/>
    <property type="match status" value="1"/>
</dbReference>
<feature type="domain" description="Toprim" evidence="11">
    <location>
        <begin position="1"/>
        <end position="141"/>
    </location>
</feature>
<comment type="catalytic activity">
    <reaction evidence="1">
        <text>ATP-independent breakage of single-stranded DNA, followed by passage and rejoining.</text>
        <dbReference type="EC" id="5.6.2.1"/>
    </reaction>
</comment>
<dbReference type="PRINTS" id="PR00417">
    <property type="entry name" value="PRTPISMRASEI"/>
</dbReference>
<dbReference type="GO" id="GO:0006281">
    <property type="term" value="P:DNA repair"/>
    <property type="evidence" value="ECO:0007669"/>
    <property type="project" value="TreeGrafter"/>
</dbReference>
<keyword evidence="4" id="KW-0799">Topoisomerase</keyword>